<dbReference type="InterPro" id="IPR045851">
    <property type="entry name" value="AMP-bd_C_sf"/>
</dbReference>
<evidence type="ECO:0000256" key="5">
    <source>
        <dbReference type="ARBA" id="ARBA00022598"/>
    </source>
</evidence>
<dbReference type="FunFam" id="3.30.300.30:FF:000002">
    <property type="entry name" value="Long-chain fatty acid transport protein 1"/>
    <property type="match status" value="1"/>
</dbReference>
<dbReference type="NCBIfam" id="NF006134">
    <property type="entry name" value="PRK08279.1"/>
    <property type="match status" value="1"/>
</dbReference>
<feature type="transmembrane region" description="Helical" evidence="17">
    <location>
        <begin position="51"/>
        <end position="73"/>
    </location>
</feature>
<evidence type="ECO:0000256" key="17">
    <source>
        <dbReference type="SAM" id="Phobius"/>
    </source>
</evidence>
<dbReference type="InterPro" id="IPR042099">
    <property type="entry name" value="ANL_N_sf"/>
</dbReference>
<evidence type="ECO:0000256" key="11">
    <source>
        <dbReference type="ARBA" id="ARBA00023136"/>
    </source>
</evidence>
<keyword evidence="3" id="KW-0813">Transport</keyword>
<keyword evidence="8" id="KW-0276">Fatty acid metabolism</keyword>
<dbReference type="AlphaFoldDB" id="A0A8W8L955"/>
<evidence type="ECO:0000256" key="16">
    <source>
        <dbReference type="ARBA" id="ARBA00048666"/>
    </source>
</evidence>
<comment type="catalytic activity">
    <reaction evidence="16">
        <text>tetracosanoate + ATP + CoA = tetracosanoyl-CoA + AMP + diphosphate</text>
        <dbReference type="Rhea" id="RHEA:33639"/>
        <dbReference type="ChEBI" id="CHEBI:30616"/>
        <dbReference type="ChEBI" id="CHEBI:31014"/>
        <dbReference type="ChEBI" id="CHEBI:33019"/>
        <dbReference type="ChEBI" id="CHEBI:57287"/>
        <dbReference type="ChEBI" id="CHEBI:65052"/>
        <dbReference type="ChEBI" id="CHEBI:456215"/>
    </reaction>
    <physiologicalReaction direction="left-to-right" evidence="16">
        <dbReference type="Rhea" id="RHEA:33640"/>
    </physiologicalReaction>
</comment>
<feature type="domain" description="AMP-dependent synthetase/ligase" evidence="18">
    <location>
        <begin position="107"/>
        <end position="471"/>
    </location>
</feature>
<feature type="transmembrane region" description="Helical" evidence="17">
    <location>
        <begin position="27"/>
        <end position="45"/>
    </location>
</feature>
<dbReference type="EC" id="6.2.1.3" evidence="13"/>
<evidence type="ECO:0000313" key="21">
    <source>
        <dbReference type="Proteomes" id="UP000005408"/>
    </source>
</evidence>
<evidence type="ECO:0000256" key="4">
    <source>
        <dbReference type="ARBA" id="ARBA00022475"/>
    </source>
</evidence>
<evidence type="ECO:0000256" key="8">
    <source>
        <dbReference type="ARBA" id="ARBA00022832"/>
    </source>
</evidence>
<evidence type="ECO:0000256" key="14">
    <source>
        <dbReference type="ARBA" id="ARBA00036527"/>
    </source>
</evidence>
<dbReference type="PANTHER" id="PTHR43107:SF15">
    <property type="entry name" value="FATTY ACID TRANSPORT PROTEIN 3, ISOFORM A"/>
    <property type="match status" value="1"/>
</dbReference>
<dbReference type="FunFam" id="3.40.50.12780:FF:000005">
    <property type="entry name" value="Solute carrier family 27 member 6"/>
    <property type="match status" value="1"/>
</dbReference>
<evidence type="ECO:0000256" key="7">
    <source>
        <dbReference type="ARBA" id="ARBA00022741"/>
    </source>
</evidence>
<dbReference type="GO" id="GO:0090434">
    <property type="term" value="F:oleoyl-CoA ligase activity"/>
    <property type="evidence" value="ECO:0007669"/>
    <property type="project" value="TreeGrafter"/>
</dbReference>
<dbReference type="GO" id="GO:0005524">
    <property type="term" value="F:ATP binding"/>
    <property type="evidence" value="ECO:0007669"/>
    <property type="project" value="UniProtKB-KW"/>
</dbReference>
<comment type="catalytic activity">
    <reaction evidence="14">
        <text>a very long-chain fatty acid + ATP + CoA = a very long-chain fatty acyl-CoA + AMP + diphosphate</text>
        <dbReference type="Rhea" id="RHEA:54536"/>
        <dbReference type="ChEBI" id="CHEBI:30616"/>
        <dbReference type="ChEBI" id="CHEBI:33019"/>
        <dbReference type="ChEBI" id="CHEBI:57287"/>
        <dbReference type="ChEBI" id="CHEBI:58950"/>
        <dbReference type="ChEBI" id="CHEBI:138261"/>
        <dbReference type="ChEBI" id="CHEBI:456215"/>
    </reaction>
    <physiologicalReaction direction="left-to-right" evidence="14">
        <dbReference type="Rhea" id="RHEA:54537"/>
    </physiologicalReaction>
</comment>
<dbReference type="Proteomes" id="UP000005408">
    <property type="component" value="Unassembled WGS sequence"/>
</dbReference>
<comment type="catalytic activity">
    <reaction evidence="12">
        <text>a long-chain fatty acid + ATP + CoA = a long-chain fatty acyl-CoA + AMP + diphosphate</text>
        <dbReference type="Rhea" id="RHEA:15421"/>
        <dbReference type="ChEBI" id="CHEBI:30616"/>
        <dbReference type="ChEBI" id="CHEBI:33019"/>
        <dbReference type="ChEBI" id="CHEBI:57287"/>
        <dbReference type="ChEBI" id="CHEBI:57560"/>
        <dbReference type="ChEBI" id="CHEBI:83139"/>
        <dbReference type="ChEBI" id="CHEBI:456215"/>
        <dbReference type="EC" id="6.2.1.3"/>
    </reaction>
    <physiologicalReaction direction="left-to-right" evidence="12">
        <dbReference type="Rhea" id="RHEA:15422"/>
    </physiologicalReaction>
</comment>
<name>A0A8W8L955_MAGGI</name>
<dbReference type="Gene3D" id="3.30.300.30">
    <property type="match status" value="1"/>
</dbReference>
<keyword evidence="8" id="KW-0443">Lipid metabolism</keyword>
<dbReference type="GO" id="GO:0005324">
    <property type="term" value="F:long-chain fatty acid transmembrane transporter activity"/>
    <property type="evidence" value="ECO:0007669"/>
    <property type="project" value="TreeGrafter"/>
</dbReference>
<keyword evidence="10 17" id="KW-1133">Transmembrane helix</keyword>
<evidence type="ECO:0000313" key="20">
    <source>
        <dbReference type="EnsemblMetazoa" id="G27232.7:cds"/>
    </source>
</evidence>
<dbReference type="PANTHER" id="PTHR43107">
    <property type="entry name" value="LONG-CHAIN FATTY ACID TRANSPORT PROTEIN"/>
    <property type="match status" value="1"/>
</dbReference>
<evidence type="ECO:0000256" key="2">
    <source>
        <dbReference type="ARBA" id="ARBA00006432"/>
    </source>
</evidence>
<dbReference type="InterPro" id="IPR025110">
    <property type="entry name" value="AMP-bd_C"/>
</dbReference>
<dbReference type="Gene3D" id="3.40.50.12780">
    <property type="entry name" value="N-terminal domain of ligase-like"/>
    <property type="match status" value="1"/>
</dbReference>
<dbReference type="GO" id="GO:0005789">
    <property type="term" value="C:endoplasmic reticulum membrane"/>
    <property type="evidence" value="ECO:0007669"/>
    <property type="project" value="TreeGrafter"/>
</dbReference>
<dbReference type="OrthoDB" id="288590at2759"/>
<dbReference type="Pfam" id="PF13193">
    <property type="entry name" value="AMP-binding_C"/>
    <property type="match status" value="1"/>
</dbReference>
<keyword evidence="9" id="KW-0067">ATP-binding</keyword>
<dbReference type="GO" id="GO:0001579">
    <property type="term" value="P:medium-chain fatty acid transport"/>
    <property type="evidence" value="ECO:0007669"/>
    <property type="project" value="TreeGrafter"/>
</dbReference>
<feature type="domain" description="AMP-binding enzyme C-terminal" evidence="19">
    <location>
        <begin position="543"/>
        <end position="618"/>
    </location>
</feature>
<feature type="transmembrane region" description="Helical" evidence="17">
    <location>
        <begin position="311"/>
        <end position="333"/>
    </location>
</feature>
<evidence type="ECO:0000259" key="19">
    <source>
        <dbReference type="Pfam" id="PF13193"/>
    </source>
</evidence>
<dbReference type="GO" id="GO:0044539">
    <property type="term" value="P:long-chain fatty acid import into cell"/>
    <property type="evidence" value="ECO:0007669"/>
    <property type="project" value="TreeGrafter"/>
</dbReference>
<evidence type="ECO:0000256" key="13">
    <source>
        <dbReference type="ARBA" id="ARBA00026121"/>
    </source>
</evidence>
<keyword evidence="7" id="KW-0547">Nucleotide-binding</keyword>
<dbReference type="InterPro" id="IPR000873">
    <property type="entry name" value="AMP-dep_synth/lig_dom"/>
</dbReference>
<dbReference type="GO" id="GO:0005886">
    <property type="term" value="C:plasma membrane"/>
    <property type="evidence" value="ECO:0007669"/>
    <property type="project" value="UniProtKB-SubCell"/>
</dbReference>
<keyword evidence="11 17" id="KW-0472">Membrane</keyword>
<dbReference type="EnsemblMetazoa" id="G27232.7">
    <property type="protein sequence ID" value="G27232.7:cds"/>
    <property type="gene ID" value="G27232"/>
</dbReference>
<reference evidence="20" key="1">
    <citation type="submission" date="2022-08" db="UniProtKB">
        <authorList>
            <consortium name="EnsemblMetazoa"/>
        </authorList>
    </citation>
    <scope>IDENTIFICATION</scope>
    <source>
        <strain evidence="20">05x7-T-G4-1.051#20</strain>
    </source>
</reference>
<evidence type="ECO:0000256" key="1">
    <source>
        <dbReference type="ARBA" id="ARBA00004651"/>
    </source>
</evidence>
<keyword evidence="6 17" id="KW-0812">Transmembrane</keyword>
<protein>
    <recommendedName>
        <fullName evidence="13">long-chain-fatty-acid--CoA ligase</fullName>
        <ecNumber evidence="13">6.2.1.3</ecNumber>
    </recommendedName>
    <alternativeName>
        <fullName evidence="15">Long-chain-fatty-acid--CoA ligase</fullName>
    </alternativeName>
</protein>
<organism evidence="20 21">
    <name type="scientific">Magallana gigas</name>
    <name type="common">Pacific oyster</name>
    <name type="synonym">Crassostrea gigas</name>
    <dbReference type="NCBI Taxonomy" id="29159"/>
    <lineage>
        <taxon>Eukaryota</taxon>
        <taxon>Metazoa</taxon>
        <taxon>Spiralia</taxon>
        <taxon>Lophotrochozoa</taxon>
        <taxon>Mollusca</taxon>
        <taxon>Bivalvia</taxon>
        <taxon>Autobranchia</taxon>
        <taxon>Pteriomorphia</taxon>
        <taxon>Ostreida</taxon>
        <taxon>Ostreoidea</taxon>
        <taxon>Ostreidae</taxon>
        <taxon>Magallana</taxon>
    </lineage>
</organism>
<accession>A0A8W8L955</accession>
<dbReference type="InterPro" id="IPR020845">
    <property type="entry name" value="AMP-binding_CS"/>
</dbReference>
<evidence type="ECO:0000256" key="9">
    <source>
        <dbReference type="ARBA" id="ARBA00022840"/>
    </source>
</evidence>
<dbReference type="SUPFAM" id="SSF56801">
    <property type="entry name" value="Acetyl-CoA synthetase-like"/>
    <property type="match status" value="1"/>
</dbReference>
<evidence type="ECO:0000256" key="6">
    <source>
        <dbReference type="ARBA" id="ARBA00022692"/>
    </source>
</evidence>
<comment type="subcellular location">
    <subcellularLocation>
        <location evidence="1">Cell membrane</location>
        <topology evidence="1">Multi-pass membrane protein</topology>
    </subcellularLocation>
</comment>
<dbReference type="OMA" id="FHINALM"/>
<keyword evidence="4" id="KW-1003">Cell membrane</keyword>
<evidence type="ECO:0000259" key="18">
    <source>
        <dbReference type="Pfam" id="PF00501"/>
    </source>
</evidence>
<evidence type="ECO:0000256" key="12">
    <source>
        <dbReference type="ARBA" id="ARBA00024484"/>
    </source>
</evidence>
<keyword evidence="21" id="KW-1185">Reference proteome</keyword>
<evidence type="ECO:0000256" key="15">
    <source>
        <dbReference type="ARBA" id="ARBA00041297"/>
    </source>
</evidence>
<proteinExistence type="inferred from homology"/>
<keyword evidence="5" id="KW-0436">Ligase</keyword>
<sequence>MSGTKTGMFVVARQIRRTLDFAKESMTVLKCGAFFALGCFLSYYLGLSCTVTTLVVFGVYLATGGWRFTWVVINTLPRDLKALQVLIKLKLQTKKYIANETTIADLFSKTAAKYPNKDCILFEKQKWTYRDVEIYVNRVANYFQEEGYQKGDVVALLMENRPEYVCFWLGLSKIGAVAALINYNLRNQPLAHSVKAAESKGIVFAGDMSLALEEIMPSLSRDLKLYCIGSMASSGISPIYMDPILQKSPDFPPRKVRVKFTDKLFYVFTSGTTGLPKAAIISHSRFNYMTVAVNQFMNLTDEDVLYDCLPLYHTAGGVIGVGQMIIAGTTLVIKKKFSASRFWDDCVEYKCTAGQYIGEICRYLLAQPVKPAETQHKVRVMFGNGLKPQIWAEFQKRFGVAQMGEFYGATEGNCNTINPDNRVGAVGFTTMIAPALYPITLIKIDERTGEHIRDRNGVCIRAKPGEPGELVGKIVKGDALREFDGYVNKQATDKKVCSDVFRKGDQAFLTGDILIMDEFGYFYFRDRTGDTFRWKGENVSTNEVEAVISNIIKLNDAVVYGVEIPGLEGRAGMATIVDETNSLDLDHLHSALQKSLPAYAKPLFIRIKKSVDTTGTFKLKKVDLRKEGFDPSIVKDPLYCLISGKYQPITEQVYNDICSGKIRL</sequence>
<dbReference type="PROSITE" id="PS00455">
    <property type="entry name" value="AMP_BINDING"/>
    <property type="match status" value="1"/>
</dbReference>
<comment type="similarity">
    <text evidence="2">Belongs to the ATP-dependent AMP-binding enzyme family.</text>
</comment>
<evidence type="ECO:0000256" key="3">
    <source>
        <dbReference type="ARBA" id="ARBA00022448"/>
    </source>
</evidence>
<evidence type="ECO:0000256" key="10">
    <source>
        <dbReference type="ARBA" id="ARBA00022989"/>
    </source>
</evidence>
<dbReference type="Pfam" id="PF00501">
    <property type="entry name" value="AMP-binding"/>
    <property type="match status" value="1"/>
</dbReference>